<dbReference type="PROSITE" id="PS00237">
    <property type="entry name" value="G_PROTEIN_RECEP_F1_1"/>
    <property type="match status" value="1"/>
</dbReference>
<dbReference type="InterPro" id="IPR017452">
    <property type="entry name" value="GPCR_Rhodpsn_7TM"/>
</dbReference>
<keyword evidence="8 9" id="KW-0807">Transducer</keyword>
<dbReference type="CDD" id="cd00637">
    <property type="entry name" value="7tm_classA_rhodopsin-like"/>
    <property type="match status" value="1"/>
</dbReference>
<evidence type="ECO:0000256" key="6">
    <source>
        <dbReference type="ARBA" id="ARBA00023136"/>
    </source>
</evidence>
<dbReference type="Gene3D" id="1.20.1070.10">
    <property type="entry name" value="Rhodopsin 7-helix transmembrane proteins"/>
    <property type="match status" value="1"/>
</dbReference>
<feature type="transmembrane region" description="Helical" evidence="10">
    <location>
        <begin position="149"/>
        <end position="174"/>
    </location>
</feature>
<evidence type="ECO:0000256" key="2">
    <source>
        <dbReference type="ARBA" id="ARBA00022475"/>
    </source>
</evidence>
<accession>A0ABN8LG24</accession>
<evidence type="ECO:0000256" key="8">
    <source>
        <dbReference type="ARBA" id="ARBA00023224"/>
    </source>
</evidence>
<dbReference type="Pfam" id="PF00001">
    <property type="entry name" value="7tm_1"/>
    <property type="match status" value="1"/>
</dbReference>
<feature type="transmembrane region" description="Helical" evidence="10">
    <location>
        <begin position="26"/>
        <end position="59"/>
    </location>
</feature>
<evidence type="ECO:0000256" key="3">
    <source>
        <dbReference type="ARBA" id="ARBA00022692"/>
    </source>
</evidence>
<dbReference type="EMBL" id="CALNXI010000033">
    <property type="protein sequence ID" value="CAH3016036.1"/>
    <property type="molecule type" value="Genomic_DNA"/>
</dbReference>
<feature type="transmembrane region" description="Helical" evidence="10">
    <location>
        <begin position="71"/>
        <end position="95"/>
    </location>
</feature>
<comment type="subcellular location">
    <subcellularLocation>
        <location evidence="1">Cell membrane</location>
        <topology evidence="1">Multi-pass membrane protein</topology>
    </subcellularLocation>
</comment>
<feature type="transmembrane region" description="Helical" evidence="10">
    <location>
        <begin position="194"/>
        <end position="218"/>
    </location>
</feature>
<comment type="caution">
    <text evidence="12">The sequence shown here is derived from an EMBL/GenBank/DDBJ whole genome shotgun (WGS) entry which is preliminary data.</text>
</comment>
<keyword evidence="3 9" id="KW-0812">Transmembrane</keyword>
<evidence type="ECO:0000256" key="1">
    <source>
        <dbReference type="ARBA" id="ARBA00004651"/>
    </source>
</evidence>
<protein>
    <recommendedName>
        <fullName evidence="11">G-protein coupled receptors family 1 profile domain-containing protein</fullName>
    </recommendedName>
</protein>
<feature type="transmembrane region" description="Helical" evidence="10">
    <location>
        <begin position="292"/>
        <end position="314"/>
    </location>
</feature>
<dbReference type="SUPFAM" id="SSF81321">
    <property type="entry name" value="Family A G protein-coupled receptor-like"/>
    <property type="match status" value="1"/>
</dbReference>
<dbReference type="InterPro" id="IPR000276">
    <property type="entry name" value="GPCR_Rhodpsn"/>
</dbReference>
<evidence type="ECO:0000256" key="4">
    <source>
        <dbReference type="ARBA" id="ARBA00022989"/>
    </source>
</evidence>
<feature type="domain" description="G-protein coupled receptors family 1 profile" evidence="11">
    <location>
        <begin position="48"/>
        <end position="312"/>
    </location>
</feature>
<keyword evidence="13" id="KW-1185">Reference proteome</keyword>
<proteinExistence type="inferred from homology"/>
<evidence type="ECO:0000259" key="11">
    <source>
        <dbReference type="PROSITE" id="PS50262"/>
    </source>
</evidence>
<keyword evidence="4 10" id="KW-1133">Transmembrane helix</keyword>
<dbReference type="Proteomes" id="UP001159427">
    <property type="component" value="Unassembled WGS sequence"/>
</dbReference>
<name>A0ABN8LG24_9CNID</name>
<evidence type="ECO:0000256" key="5">
    <source>
        <dbReference type="ARBA" id="ARBA00023040"/>
    </source>
</evidence>
<gene>
    <name evidence="12" type="ORF">PEVE_00024600</name>
</gene>
<keyword evidence="2" id="KW-1003">Cell membrane</keyword>
<keyword evidence="7 9" id="KW-0675">Receptor</keyword>
<keyword evidence="6 10" id="KW-0472">Membrane</keyword>
<evidence type="ECO:0000313" key="13">
    <source>
        <dbReference type="Proteomes" id="UP001159427"/>
    </source>
</evidence>
<organism evidence="12 13">
    <name type="scientific">Porites evermanni</name>
    <dbReference type="NCBI Taxonomy" id="104178"/>
    <lineage>
        <taxon>Eukaryota</taxon>
        <taxon>Metazoa</taxon>
        <taxon>Cnidaria</taxon>
        <taxon>Anthozoa</taxon>
        <taxon>Hexacorallia</taxon>
        <taxon>Scleractinia</taxon>
        <taxon>Fungiina</taxon>
        <taxon>Poritidae</taxon>
        <taxon>Porites</taxon>
    </lineage>
</organism>
<sequence length="364" mass="40684">MRTNITDQCCAESLNSSEFRLVTSLWPFSAVIVTFLLMIIINVATIVGNMIVIVAVTKIDALKKMANNQAVISLAVADLLVGLLVMPCAIDSILVGRWRFGHIWGKLNAFGNFCFCISSIMHLALLSVDRYIAISRPLGYVSIVTKSRARIACCFLWMYSTFWALPPLFGVSSYECFIPYVGKCLKKDWVQTQLALAFTVAVVCGTYGSAVVVMFYVYTKIFVAIYKQSRTIGVAMDVLRRNSLETARINSPAKKGVITVLIVIGTYMVCWSPFCILLFIQMSQGKEAGGPAADLVTMFIGFANSACNPIIYCIRHRAFREAAKALFLRHEFFKRIFRKQRPVQRSSSIRPRTTTLTSFLQLSE</sequence>
<reference evidence="12 13" key="1">
    <citation type="submission" date="2022-05" db="EMBL/GenBank/DDBJ databases">
        <authorList>
            <consortium name="Genoscope - CEA"/>
            <person name="William W."/>
        </authorList>
    </citation>
    <scope>NUCLEOTIDE SEQUENCE [LARGE SCALE GENOMIC DNA]</scope>
</reference>
<dbReference type="PANTHER" id="PTHR22752">
    <property type="entry name" value="G PROTEIN-COUPLED RECEPTOR"/>
    <property type="match status" value="1"/>
</dbReference>
<evidence type="ECO:0000256" key="10">
    <source>
        <dbReference type="SAM" id="Phobius"/>
    </source>
</evidence>
<evidence type="ECO:0000256" key="9">
    <source>
        <dbReference type="RuleBase" id="RU000688"/>
    </source>
</evidence>
<feature type="transmembrane region" description="Helical" evidence="10">
    <location>
        <begin position="257"/>
        <end position="280"/>
    </location>
</feature>
<evidence type="ECO:0000256" key="7">
    <source>
        <dbReference type="ARBA" id="ARBA00023170"/>
    </source>
</evidence>
<feature type="transmembrane region" description="Helical" evidence="10">
    <location>
        <begin position="107"/>
        <end position="128"/>
    </location>
</feature>
<dbReference type="PROSITE" id="PS50262">
    <property type="entry name" value="G_PROTEIN_RECEP_F1_2"/>
    <property type="match status" value="1"/>
</dbReference>
<dbReference type="PANTHER" id="PTHR22752:SF14">
    <property type="entry name" value="G-PROTEIN COUPLED RECEPTORS FAMILY 1 PROFILE DOMAIN-CONTAINING PROTEIN"/>
    <property type="match status" value="1"/>
</dbReference>
<dbReference type="PRINTS" id="PR00237">
    <property type="entry name" value="GPCRRHODOPSN"/>
</dbReference>
<keyword evidence="5 9" id="KW-0297">G-protein coupled receptor</keyword>
<comment type="similarity">
    <text evidence="9">Belongs to the G-protein coupled receptor 1 family.</text>
</comment>
<evidence type="ECO:0000313" key="12">
    <source>
        <dbReference type="EMBL" id="CAH3016036.1"/>
    </source>
</evidence>